<evidence type="ECO:0000313" key="1">
    <source>
        <dbReference type="EMBL" id="QNQ90703.1"/>
    </source>
</evidence>
<sequence>MALAKLSQIRKTEQGYIFTATFTDEFASNEEYTVTYHTDEDGAGLWVEYQEHVSNDPETGLAQYATGLRQILGATQFDLTVSDKRGTVLAYLLADDLGFESFLTSEGRSASKAAAKEYAKHQGI</sequence>
<dbReference type="AlphaFoldDB" id="A0A7H0SQ78"/>
<dbReference type="EMBL" id="CP046884">
    <property type="protein sequence ID" value="QNQ90703.1"/>
    <property type="molecule type" value="Genomic_DNA"/>
</dbReference>
<dbReference type="RefSeq" id="WP_187974017.1">
    <property type="nucleotide sequence ID" value="NZ_CP046884.1"/>
</dbReference>
<accession>A0A7H0SQ78</accession>
<dbReference type="KEGG" id="cpoy:GP475_08680"/>
<evidence type="ECO:0000313" key="2">
    <source>
        <dbReference type="Proteomes" id="UP000516320"/>
    </source>
</evidence>
<protein>
    <submittedName>
        <fullName evidence="1">Uncharacterized protein</fullName>
    </submittedName>
</protein>
<dbReference type="Proteomes" id="UP000516320">
    <property type="component" value="Chromosome"/>
</dbReference>
<reference evidence="1 2" key="1">
    <citation type="submission" date="2019-12" db="EMBL/GenBank/DDBJ databases">
        <title>Corynebacterium sp. nov., isolated from feces of the Anser Albifrons in China.</title>
        <authorList>
            <person name="Liu Q."/>
        </authorList>
    </citation>
    <scope>NUCLEOTIDE SEQUENCE [LARGE SCALE GENOMIC DNA]</scope>
    <source>
        <strain evidence="1 2">4H37-19</strain>
    </source>
</reference>
<name>A0A7H0SQ78_9CORY</name>
<organism evidence="1 2">
    <name type="scientific">Corynebacterium poyangense</name>
    <dbReference type="NCBI Taxonomy" id="2684405"/>
    <lineage>
        <taxon>Bacteria</taxon>
        <taxon>Bacillati</taxon>
        <taxon>Actinomycetota</taxon>
        <taxon>Actinomycetes</taxon>
        <taxon>Mycobacteriales</taxon>
        <taxon>Corynebacteriaceae</taxon>
        <taxon>Corynebacterium</taxon>
    </lineage>
</organism>
<proteinExistence type="predicted"/>
<gene>
    <name evidence="1" type="ORF">GP475_08680</name>
</gene>
<keyword evidence="2" id="KW-1185">Reference proteome</keyword>